<dbReference type="PROSITE" id="PS00141">
    <property type="entry name" value="ASP_PROTEASE"/>
    <property type="match status" value="1"/>
</dbReference>
<dbReference type="InterPro" id="IPR001461">
    <property type="entry name" value="Aspartic_peptidase_A1"/>
</dbReference>
<feature type="active site" evidence="5">
    <location>
        <position position="119"/>
    </location>
</feature>
<evidence type="ECO:0000256" key="4">
    <source>
        <dbReference type="ARBA" id="ARBA00022801"/>
    </source>
</evidence>
<evidence type="ECO:0000313" key="10">
    <source>
        <dbReference type="Proteomes" id="UP001138500"/>
    </source>
</evidence>
<organism evidence="9 10">
    <name type="scientific">Teratosphaeria destructans</name>
    <dbReference type="NCBI Taxonomy" id="418781"/>
    <lineage>
        <taxon>Eukaryota</taxon>
        <taxon>Fungi</taxon>
        <taxon>Dikarya</taxon>
        <taxon>Ascomycota</taxon>
        <taxon>Pezizomycotina</taxon>
        <taxon>Dothideomycetes</taxon>
        <taxon>Dothideomycetidae</taxon>
        <taxon>Mycosphaerellales</taxon>
        <taxon>Teratosphaeriaceae</taxon>
        <taxon>Teratosphaeria</taxon>
    </lineage>
</organism>
<evidence type="ECO:0000256" key="5">
    <source>
        <dbReference type="PIRSR" id="PIRSR601461-1"/>
    </source>
</evidence>
<keyword evidence="2 6" id="KW-0645">Protease</keyword>
<dbReference type="AlphaFoldDB" id="A0A9W7SLU0"/>
<evidence type="ECO:0000256" key="6">
    <source>
        <dbReference type="RuleBase" id="RU000454"/>
    </source>
</evidence>
<feature type="region of interest" description="Disordered" evidence="7">
    <location>
        <begin position="420"/>
        <end position="447"/>
    </location>
</feature>
<evidence type="ECO:0000256" key="3">
    <source>
        <dbReference type="ARBA" id="ARBA00022750"/>
    </source>
</evidence>
<protein>
    <submittedName>
        <fullName evidence="9">Aspartic protease pep1</fullName>
    </submittedName>
</protein>
<dbReference type="Pfam" id="PF00026">
    <property type="entry name" value="Asp"/>
    <property type="match status" value="1"/>
</dbReference>
<dbReference type="Proteomes" id="UP001138500">
    <property type="component" value="Unassembled WGS sequence"/>
</dbReference>
<evidence type="ECO:0000256" key="7">
    <source>
        <dbReference type="SAM" id="MobiDB-lite"/>
    </source>
</evidence>
<evidence type="ECO:0000313" key="9">
    <source>
        <dbReference type="EMBL" id="KAH9821443.1"/>
    </source>
</evidence>
<feature type="domain" description="Peptidase A1" evidence="8">
    <location>
        <begin position="101"/>
        <end position="416"/>
    </location>
</feature>
<name>A0A9W7SLU0_9PEZI</name>
<gene>
    <name evidence="9" type="ORF">Tdes44962_MAKER04933</name>
</gene>
<dbReference type="PANTHER" id="PTHR47966:SF1">
    <property type="entry name" value="ASPARTYL PROTEINASE"/>
    <property type="match status" value="1"/>
</dbReference>
<dbReference type="GO" id="GO:0004190">
    <property type="term" value="F:aspartic-type endopeptidase activity"/>
    <property type="evidence" value="ECO:0007669"/>
    <property type="project" value="UniProtKB-KW"/>
</dbReference>
<feature type="compositionally biased region" description="Low complexity" evidence="7">
    <location>
        <begin position="426"/>
        <end position="447"/>
    </location>
</feature>
<dbReference type="FunFam" id="2.40.70.10:FF:000008">
    <property type="entry name" value="Cathepsin D"/>
    <property type="match status" value="1"/>
</dbReference>
<dbReference type="SUPFAM" id="SSF50630">
    <property type="entry name" value="Acid proteases"/>
    <property type="match status" value="1"/>
</dbReference>
<reference evidence="9 10" key="2">
    <citation type="journal article" date="2021" name="Curr. Genet.">
        <title>Genetic response to nitrogen starvation in the aggressive Eucalyptus foliar pathogen Teratosphaeria destructans.</title>
        <authorList>
            <person name="Havenga M."/>
            <person name="Wingfield B.D."/>
            <person name="Wingfield M.J."/>
            <person name="Dreyer L.L."/>
            <person name="Roets F."/>
            <person name="Aylward J."/>
        </authorList>
    </citation>
    <scope>NUCLEOTIDE SEQUENCE [LARGE SCALE GENOMIC DNA]</scope>
    <source>
        <strain evidence="9">CMW44962</strain>
    </source>
</reference>
<accession>A0A9W7SLU0</accession>
<comment type="caution">
    <text evidence="9">The sequence shown here is derived from an EMBL/GenBank/DDBJ whole genome shotgun (WGS) entry which is preliminary data.</text>
</comment>
<keyword evidence="10" id="KW-1185">Reference proteome</keyword>
<keyword evidence="3 6" id="KW-0064">Aspartyl protease</keyword>
<dbReference type="InterPro" id="IPR034163">
    <property type="entry name" value="Aspergillopepsin-like_cat_dom"/>
</dbReference>
<keyword evidence="4 6" id="KW-0378">Hydrolase</keyword>
<dbReference type="CDD" id="cd06097">
    <property type="entry name" value="Aspergillopepsin_like"/>
    <property type="match status" value="1"/>
</dbReference>
<reference evidence="9 10" key="1">
    <citation type="journal article" date="2018" name="IMA Fungus">
        <title>IMA Genome-F 10: Nine draft genome sequences of Claviceps purpurea s.lat., including C. arundinis, C. humidiphila, and C. cf. spartinae, pseudomolecules for the pitch canker pathogen Fusarium circinatum, draft genome of Davidsoniella eucalypti, Grosmannia galeiformis, Quambalaria eucalypti, and Teratosphaeria destructans.</title>
        <authorList>
            <person name="Wingfield B.D."/>
            <person name="Liu M."/>
            <person name="Nguyen H.D."/>
            <person name="Lane F.A."/>
            <person name="Morgan S.W."/>
            <person name="De Vos L."/>
            <person name="Wilken P.M."/>
            <person name="Duong T.A."/>
            <person name="Aylward J."/>
            <person name="Coetzee M.P."/>
            <person name="Dadej K."/>
            <person name="De Beer Z.W."/>
            <person name="Findlay W."/>
            <person name="Havenga M."/>
            <person name="Kolarik M."/>
            <person name="Menzies J.G."/>
            <person name="Naidoo K."/>
            <person name="Pochopski O."/>
            <person name="Shoukouhi P."/>
            <person name="Santana Q.C."/>
            <person name="Seifert K.A."/>
            <person name="Soal N."/>
            <person name="Steenkamp E.T."/>
            <person name="Tatham C.T."/>
            <person name="van der Nest M.A."/>
            <person name="Wingfield M.J."/>
        </authorList>
    </citation>
    <scope>NUCLEOTIDE SEQUENCE [LARGE SCALE GENOMIC DNA]</scope>
    <source>
        <strain evidence="9">CMW44962</strain>
    </source>
</reference>
<dbReference type="InterPro" id="IPR001969">
    <property type="entry name" value="Aspartic_peptidase_AS"/>
</dbReference>
<dbReference type="Gene3D" id="2.40.70.10">
    <property type="entry name" value="Acid Proteases"/>
    <property type="match status" value="2"/>
</dbReference>
<dbReference type="InterPro" id="IPR021109">
    <property type="entry name" value="Peptidase_aspartic_dom_sf"/>
</dbReference>
<dbReference type="PRINTS" id="PR00792">
    <property type="entry name" value="PEPSIN"/>
</dbReference>
<sequence>MSGSLKGVARGTLTRNANYKRNGLKSYVHALKKWHIMPTVDGPYLGVSHVEQKGQPAILKKFGAKVGGKAHVSQKVLQKKDASTGQTGDVPAQDVESQAEYLASVGIGTPAQNLNLDFDTGSADLWVFSTELPSSTLSQAGSSHTIFDPSKSSTFKKTSDTWQISYGDGSTASGTTGTDVLDLGGFEIKNQVIELANTLSTQFAQGPGDGLLGLAFDTINTVTPTQAKTPTDNLATEYPNEQRLFTAWLGESTDNSFYTFGYIDQTAANGMTPAYAPVDSSQGFWMFDSPNCSVNGQAVQKGNTKAIADTGTTLLLTDDTTLAAIYAQIPGATMSSQQQGYVFPTDATIPTIEFSVGDTLFSLDPETIKFEDLGDGTYYGGIQSVGTQGFDILGDVFLRNVYAIFDQGTGSSPQFGAIQRTLGQNTATGSSSSSGSAPATSGGASQS</sequence>
<proteinExistence type="inferred from homology"/>
<feature type="active site" evidence="5">
    <location>
        <position position="309"/>
    </location>
</feature>
<dbReference type="GO" id="GO:0006508">
    <property type="term" value="P:proteolysis"/>
    <property type="evidence" value="ECO:0007669"/>
    <property type="project" value="UniProtKB-KW"/>
</dbReference>
<evidence type="ECO:0000256" key="2">
    <source>
        <dbReference type="ARBA" id="ARBA00022670"/>
    </source>
</evidence>
<dbReference type="OrthoDB" id="2747330at2759"/>
<evidence type="ECO:0000259" key="8">
    <source>
        <dbReference type="PROSITE" id="PS51767"/>
    </source>
</evidence>
<dbReference type="EMBL" id="RIBY02002256">
    <property type="protein sequence ID" value="KAH9821443.1"/>
    <property type="molecule type" value="Genomic_DNA"/>
</dbReference>
<dbReference type="PROSITE" id="PS51767">
    <property type="entry name" value="PEPTIDASE_A1"/>
    <property type="match status" value="1"/>
</dbReference>
<dbReference type="PANTHER" id="PTHR47966">
    <property type="entry name" value="BETA-SITE APP-CLEAVING ENZYME, ISOFORM A-RELATED"/>
    <property type="match status" value="1"/>
</dbReference>
<comment type="similarity">
    <text evidence="1 6">Belongs to the peptidase A1 family.</text>
</comment>
<dbReference type="InterPro" id="IPR033121">
    <property type="entry name" value="PEPTIDASE_A1"/>
</dbReference>
<evidence type="ECO:0000256" key="1">
    <source>
        <dbReference type="ARBA" id="ARBA00007447"/>
    </source>
</evidence>